<dbReference type="SUPFAM" id="SSF161098">
    <property type="entry name" value="MetI-like"/>
    <property type="match status" value="1"/>
</dbReference>
<keyword evidence="4 7" id="KW-0812">Transmembrane</keyword>
<comment type="subcellular location">
    <subcellularLocation>
        <location evidence="1 7">Cell membrane</location>
        <topology evidence="1 7">Multi-pass membrane protein</topology>
    </subcellularLocation>
</comment>
<feature type="domain" description="ABC transmembrane type-1" evidence="8">
    <location>
        <begin position="69"/>
        <end position="260"/>
    </location>
</feature>
<dbReference type="GO" id="GO:0005886">
    <property type="term" value="C:plasma membrane"/>
    <property type="evidence" value="ECO:0007669"/>
    <property type="project" value="UniProtKB-SubCell"/>
</dbReference>
<name>A0A505D517_9ACTN</name>
<evidence type="ECO:0000256" key="4">
    <source>
        <dbReference type="ARBA" id="ARBA00022692"/>
    </source>
</evidence>
<dbReference type="Gene3D" id="1.10.3720.10">
    <property type="entry name" value="MetI-like"/>
    <property type="match status" value="1"/>
</dbReference>
<dbReference type="InterPro" id="IPR000515">
    <property type="entry name" value="MetI-like"/>
</dbReference>
<proteinExistence type="inferred from homology"/>
<evidence type="ECO:0000313" key="9">
    <source>
        <dbReference type="EMBL" id="TPQ16795.1"/>
    </source>
</evidence>
<dbReference type="Proteomes" id="UP000317378">
    <property type="component" value="Unassembled WGS sequence"/>
</dbReference>
<feature type="transmembrane region" description="Helical" evidence="7">
    <location>
        <begin position="239"/>
        <end position="260"/>
    </location>
</feature>
<keyword evidence="3" id="KW-1003">Cell membrane</keyword>
<comment type="similarity">
    <text evidence="7">Belongs to the binding-protein-dependent transport system permease family.</text>
</comment>
<dbReference type="OrthoDB" id="61122at2"/>
<evidence type="ECO:0000313" key="10">
    <source>
        <dbReference type="Proteomes" id="UP000317378"/>
    </source>
</evidence>
<comment type="caution">
    <text evidence="9">The sequence shown here is derived from an EMBL/GenBank/DDBJ whole genome shotgun (WGS) entry which is preliminary data.</text>
</comment>
<evidence type="ECO:0000256" key="2">
    <source>
        <dbReference type="ARBA" id="ARBA00022448"/>
    </source>
</evidence>
<dbReference type="InterPro" id="IPR050901">
    <property type="entry name" value="BP-dep_ABC_trans_perm"/>
</dbReference>
<evidence type="ECO:0000256" key="6">
    <source>
        <dbReference type="ARBA" id="ARBA00023136"/>
    </source>
</evidence>
<evidence type="ECO:0000256" key="3">
    <source>
        <dbReference type="ARBA" id="ARBA00022475"/>
    </source>
</evidence>
<keyword evidence="6 7" id="KW-0472">Membrane</keyword>
<dbReference type="RefSeq" id="WP_119105467.1">
    <property type="nucleotide sequence ID" value="NZ_QXMJ01000320.1"/>
</dbReference>
<feature type="transmembrane region" description="Helical" evidence="7">
    <location>
        <begin position="107"/>
        <end position="131"/>
    </location>
</feature>
<feature type="transmembrane region" description="Helical" evidence="7">
    <location>
        <begin position="73"/>
        <end position="95"/>
    </location>
</feature>
<protein>
    <submittedName>
        <fullName evidence="9">Carbohydrate ABC transporter permease</fullName>
    </submittedName>
</protein>
<evidence type="ECO:0000256" key="7">
    <source>
        <dbReference type="RuleBase" id="RU363032"/>
    </source>
</evidence>
<feature type="transmembrane region" description="Helical" evidence="7">
    <location>
        <begin position="194"/>
        <end position="215"/>
    </location>
</feature>
<dbReference type="CDD" id="cd06261">
    <property type="entry name" value="TM_PBP2"/>
    <property type="match status" value="1"/>
</dbReference>
<keyword evidence="2 7" id="KW-0813">Transport</keyword>
<dbReference type="Pfam" id="PF00528">
    <property type="entry name" value="BPD_transp_1"/>
    <property type="match status" value="1"/>
</dbReference>
<keyword evidence="10" id="KW-1185">Reference proteome</keyword>
<organism evidence="9 10">
    <name type="scientific">Streptomyces sporangiiformans</name>
    <dbReference type="NCBI Taxonomy" id="2315329"/>
    <lineage>
        <taxon>Bacteria</taxon>
        <taxon>Bacillati</taxon>
        <taxon>Actinomycetota</taxon>
        <taxon>Actinomycetes</taxon>
        <taxon>Kitasatosporales</taxon>
        <taxon>Streptomycetaceae</taxon>
        <taxon>Streptomyces</taxon>
    </lineage>
</organism>
<evidence type="ECO:0000256" key="5">
    <source>
        <dbReference type="ARBA" id="ARBA00022989"/>
    </source>
</evidence>
<dbReference type="AlphaFoldDB" id="A0A505D517"/>
<reference evidence="9 10" key="1">
    <citation type="submission" date="2019-06" db="EMBL/GenBank/DDBJ databases">
        <title>Streptomyces sporangiiformans sp. nov., a novel actinomycete isolated from soil in Mount Song.</title>
        <authorList>
            <person name="Han L."/>
        </authorList>
    </citation>
    <scope>NUCLEOTIDE SEQUENCE [LARGE SCALE GENOMIC DNA]</scope>
    <source>
        <strain evidence="9 10">NEAU-SSA 1</strain>
    </source>
</reference>
<dbReference type="GO" id="GO:0055085">
    <property type="term" value="P:transmembrane transport"/>
    <property type="evidence" value="ECO:0007669"/>
    <property type="project" value="InterPro"/>
</dbReference>
<dbReference type="EMBL" id="VCHX02000320">
    <property type="protein sequence ID" value="TPQ16795.1"/>
    <property type="molecule type" value="Genomic_DNA"/>
</dbReference>
<dbReference type="PANTHER" id="PTHR32243:SF18">
    <property type="entry name" value="INNER MEMBRANE ABC TRANSPORTER PERMEASE PROTEIN YCJP"/>
    <property type="match status" value="1"/>
</dbReference>
<dbReference type="PANTHER" id="PTHR32243">
    <property type="entry name" value="MALTOSE TRANSPORT SYSTEM PERMEASE-RELATED"/>
    <property type="match status" value="1"/>
</dbReference>
<gene>
    <name evidence="9" type="ORF">FGD71_040035</name>
</gene>
<keyword evidence="5 7" id="KW-1133">Transmembrane helix</keyword>
<feature type="transmembrane region" description="Helical" evidence="7">
    <location>
        <begin position="137"/>
        <end position="156"/>
    </location>
</feature>
<evidence type="ECO:0000259" key="8">
    <source>
        <dbReference type="PROSITE" id="PS50928"/>
    </source>
</evidence>
<dbReference type="PROSITE" id="PS50928">
    <property type="entry name" value="ABC_TM1"/>
    <property type="match status" value="1"/>
</dbReference>
<sequence length="275" mass="29224">MTGTKRPWLLTLVAGVITAFFLLPLYWMIATSLKKPDQVLTSPPQWIPSPPTGESYTRALDKPMLGQALLNSVAISLGVVVLTLLFAVPLTYAIARIGMRGSGAMVLSLLVAQLLPSIVLAAPLFIVLRQVELTNTLIGLIIADTTLTLPFAVIVLRPLVRAMPVEVEEAGLVDGCGLPGVLWRIVLPVMRPGLIAVGGFSFLLGWGEFVFGITLNSDPKVQPVTVLLNTFVGQTGTDWGPLMAVATLVSIPVVCVFAMLQRFIVGGLTAGSVKS</sequence>
<evidence type="ECO:0000256" key="1">
    <source>
        <dbReference type="ARBA" id="ARBA00004651"/>
    </source>
</evidence>
<accession>A0A505D517</accession>
<feature type="transmembrane region" description="Helical" evidence="7">
    <location>
        <begin position="7"/>
        <end position="29"/>
    </location>
</feature>
<dbReference type="InterPro" id="IPR035906">
    <property type="entry name" value="MetI-like_sf"/>
</dbReference>